<dbReference type="GO" id="GO:0016020">
    <property type="term" value="C:membrane"/>
    <property type="evidence" value="ECO:0007669"/>
    <property type="project" value="TreeGrafter"/>
</dbReference>
<keyword evidence="6" id="KW-1185">Reference proteome</keyword>
<dbReference type="Proteomes" id="UP000256970">
    <property type="component" value="Unassembled WGS sequence"/>
</dbReference>
<evidence type="ECO:0000313" key="6">
    <source>
        <dbReference type="Proteomes" id="UP000256970"/>
    </source>
</evidence>
<dbReference type="PRINTS" id="PR00195">
    <property type="entry name" value="DYNAMIN"/>
</dbReference>
<dbReference type="GO" id="GO:0005874">
    <property type="term" value="C:microtubule"/>
    <property type="evidence" value="ECO:0007669"/>
    <property type="project" value="TreeGrafter"/>
</dbReference>
<dbReference type="InterPro" id="IPR000375">
    <property type="entry name" value="Dynamin_stalk"/>
</dbReference>
<evidence type="ECO:0000256" key="1">
    <source>
        <dbReference type="ARBA" id="ARBA00022741"/>
    </source>
</evidence>
<name>A0A383V2U5_TETOB</name>
<protein>
    <recommendedName>
        <fullName evidence="4">GED domain-containing protein</fullName>
    </recommendedName>
</protein>
<dbReference type="GO" id="GO:0005525">
    <property type="term" value="F:GTP binding"/>
    <property type="evidence" value="ECO:0007669"/>
    <property type="project" value="InterPro"/>
</dbReference>
<dbReference type="GO" id="GO:0008017">
    <property type="term" value="F:microtubule binding"/>
    <property type="evidence" value="ECO:0007669"/>
    <property type="project" value="TreeGrafter"/>
</dbReference>
<gene>
    <name evidence="5" type="ORF">BQ4739_LOCUS475</name>
</gene>
<dbReference type="SUPFAM" id="SSF52540">
    <property type="entry name" value="P-loop containing nucleoside triphosphate hydrolases"/>
    <property type="match status" value="1"/>
</dbReference>
<reference evidence="5 6" key="1">
    <citation type="submission" date="2016-10" db="EMBL/GenBank/DDBJ databases">
        <authorList>
            <person name="Cai Z."/>
        </authorList>
    </citation>
    <scope>NUCLEOTIDE SEQUENCE [LARGE SCALE GENOMIC DNA]</scope>
</reference>
<dbReference type="Pfam" id="PF00350">
    <property type="entry name" value="Dynamin_N"/>
    <property type="match status" value="1"/>
</dbReference>
<proteinExistence type="predicted"/>
<feature type="region of interest" description="Disordered" evidence="3">
    <location>
        <begin position="447"/>
        <end position="467"/>
    </location>
</feature>
<evidence type="ECO:0000259" key="4">
    <source>
        <dbReference type="PROSITE" id="PS51388"/>
    </source>
</evidence>
<dbReference type="PANTHER" id="PTHR11566:SF21">
    <property type="entry name" value="DYNAMIN RELATED PROTEIN 1, ISOFORM A"/>
    <property type="match status" value="1"/>
</dbReference>
<dbReference type="STRING" id="3088.A0A383V2U5"/>
<dbReference type="InterPro" id="IPR022812">
    <property type="entry name" value="Dynamin"/>
</dbReference>
<dbReference type="PANTHER" id="PTHR11566">
    <property type="entry name" value="DYNAMIN"/>
    <property type="match status" value="1"/>
</dbReference>
<dbReference type="InterPro" id="IPR020850">
    <property type="entry name" value="GED_dom"/>
</dbReference>
<dbReference type="Pfam" id="PF01031">
    <property type="entry name" value="Dynamin_M"/>
    <property type="match status" value="1"/>
</dbReference>
<evidence type="ECO:0000256" key="3">
    <source>
        <dbReference type="SAM" id="MobiDB-lite"/>
    </source>
</evidence>
<dbReference type="GO" id="GO:0003924">
    <property type="term" value="F:GTPase activity"/>
    <property type="evidence" value="ECO:0007669"/>
    <property type="project" value="InterPro"/>
</dbReference>
<feature type="domain" description="GED" evidence="4">
    <location>
        <begin position="653"/>
        <end position="767"/>
    </location>
</feature>
<dbReference type="PROSITE" id="PS51388">
    <property type="entry name" value="GED"/>
    <property type="match status" value="1"/>
</dbReference>
<keyword evidence="1" id="KW-0547">Nucleotide-binding</keyword>
<dbReference type="AlphaFoldDB" id="A0A383V2U5"/>
<evidence type="ECO:0000313" key="5">
    <source>
        <dbReference type="EMBL" id="SZX59875.1"/>
    </source>
</evidence>
<dbReference type="GO" id="GO:0005737">
    <property type="term" value="C:cytoplasm"/>
    <property type="evidence" value="ECO:0007669"/>
    <property type="project" value="TreeGrafter"/>
</dbReference>
<keyword evidence="2" id="KW-0342">GTP-binding</keyword>
<dbReference type="SMART" id="SM00053">
    <property type="entry name" value="DYNc"/>
    <property type="match status" value="1"/>
</dbReference>
<sequence length="767" mass="83929">MEDAENCAETFKKTAYKEKARKLIDLNNQLRDAGAQFELELPCMVVCGNQSAGKSSLLERLCGVRLPRAAGTCTKCPTEVRLSTAPPTVAGASWYCQIKLRREYSKDNKPLETAPKELAFKALNQDQKDQLHHYIAAAQRALLNPSDPLETYVGTADRAARVAAADADSSPTASADGATGSTFTYSMAARVGVDELQFTGNVVVLEITGADVDLALIDLPGIIQTEQADNGSNVELVQGGTLHLPVLHVCGRGGVRKGTWLPVLQGESYPLRLGYYVVVNPSQKDISNNMSAAEAADKEAHFFDSDAFFSSDSRLKTTVRERFGVGALRQQLSRQLVALTQRELPAHEACAGAGAGTGEATCHDTAMMLSVSTLSRAMCRKLNAQQQQLPPPPSANASEELFRRLRALSDSVQGAVAGRDDDVAFFRAADTHYSAFKSAVMRARPQVQLPGKHGSSAAHEDDSEDDSEVRYTRFLALGTWIKSSEEAEEPGSSREEQHEDSLEFWLRPEHAAAAAAAADAPITLDRVRADWAAGEQHFGQFARAEAHIRGLLYEVLQALKQDTLQRVDHLMALECEDTWTQNDHYFTDSMQRFLDMLTERMYGDSSDTDNTNQQQHLKQALVYLAAAGSSITMEELELLLAQKKQKSEGQEGLLRMIAGTLAYFKVASKRVIDEVPLHLKHFLLRRYCKELDELLVKRAAAASTHGVADGAALEEAAAAGEDEVGEAPQQPTAEQLMAEDASTAELRAHLQRQLKQLQKVRKILESF</sequence>
<dbReference type="Gene3D" id="3.40.50.300">
    <property type="entry name" value="P-loop containing nucleotide triphosphate hydrolases"/>
    <property type="match status" value="2"/>
</dbReference>
<dbReference type="EMBL" id="FNXT01000031">
    <property type="protein sequence ID" value="SZX59875.1"/>
    <property type="molecule type" value="Genomic_DNA"/>
</dbReference>
<dbReference type="InterPro" id="IPR027417">
    <property type="entry name" value="P-loop_NTPase"/>
</dbReference>
<organism evidence="5 6">
    <name type="scientific">Tetradesmus obliquus</name>
    <name type="common">Green alga</name>
    <name type="synonym">Acutodesmus obliquus</name>
    <dbReference type="NCBI Taxonomy" id="3088"/>
    <lineage>
        <taxon>Eukaryota</taxon>
        <taxon>Viridiplantae</taxon>
        <taxon>Chlorophyta</taxon>
        <taxon>core chlorophytes</taxon>
        <taxon>Chlorophyceae</taxon>
        <taxon>CS clade</taxon>
        <taxon>Sphaeropleales</taxon>
        <taxon>Scenedesmaceae</taxon>
        <taxon>Tetradesmus</taxon>
    </lineage>
</organism>
<accession>A0A383V2U5</accession>
<dbReference type="InterPro" id="IPR001401">
    <property type="entry name" value="Dynamin_GTPase"/>
</dbReference>
<dbReference type="Gene3D" id="1.20.120.1240">
    <property type="entry name" value="Dynamin, middle domain"/>
    <property type="match status" value="1"/>
</dbReference>
<evidence type="ECO:0000256" key="2">
    <source>
        <dbReference type="ARBA" id="ARBA00023134"/>
    </source>
</evidence>
<dbReference type="InterPro" id="IPR045063">
    <property type="entry name" value="Dynamin_N"/>
</dbReference>